<gene>
    <name evidence="1" type="ORF">BO94DRAFT_6122</name>
</gene>
<evidence type="ECO:0000313" key="2">
    <source>
        <dbReference type="Proteomes" id="UP000246702"/>
    </source>
</evidence>
<keyword evidence="2" id="KW-1185">Reference proteome</keyword>
<accession>A0A317XGZ9</accession>
<sequence>MERTSDMAGRGLFVQVPSSLVVFQVPSFPARSLPALLALLRRAPVPPAPPPTCEKANRREGRPGFTSVRYVIRSHYSSAMGPRVAYEIMSHCSVSTCGGGASIYGPHWWSSRLLLCTICIPSDHIEQNKTNLANDSEGLDTRQRAGLIKCRPTTDYPDETPCSR</sequence>
<dbReference type="AlphaFoldDB" id="A0A317XGZ9"/>
<evidence type="ECO:0000313" key="1">
    <source>
        <dbReference type="EMBL" id="PWY96320.1"/>
    </source>
</evidence>
<name>A0A317XGZ9_9EURO</name>
<proteinExistence type="predicted"/>
<dbReference type="GeneID" id="37118802"/>
<dbReference type="Proteomes" id="UP000246702">
    <property type="component" value="Unassembled WGS sequence"/>
</dbReference>
<dbReference type="EMBL" id="MSFK01000001">
    <property type="protein sequence ID" value="PWY96320.1"/>
    <property type="molecule type" value="Genomic_DNA"/>
</dbReference>
<dbReference type="RefSeq" id="XP_025473081.1">
    <property type="nucleotide sequence ID" value="XM_025616659.1"/>
</dbReference>
<organism evidence="1 2">
    <name type="scientific">Aspergillus sclerotioniger CBS 115572</name>
    <dbReference type="NCBI Taxonomy" id="1450535"/>
    <lineage>
        <taxon>Eukaryota</taxon>
        <taxon>Fungi</taxon>
        <taxon>Dikarya</taxon>
        <taxon>Ascomycota</taxon>
        <taxon>Pezizomycotina</taxon>
        <taxon>Eurotiomycetes</taxon>
        <taxon>Eurotiomycetidae</taxon>
        <taxon>Eurotiales</taxon>
        <taxon>Aspergillaceae</taxon>
        <taxon>Aspergillus</taxon>
        <taxon>Aspergillus subgen. Circumdati</taxon>
    </lineage>
</organism>
<reference evidence="1 2" key="1">
    <citation type="submission" date="2016-12" db="EMBL/GenBank/DDBJ databases">
        <title>The genomes of Aspergillus section Nigri reveals drivers in fungal speciation.</title>
        <authorList>
            <consortium name="DOE Joint Genome Institute"/>
            <person name="Vesth T.C."/>
            <person name="Nybo J."/>
            <person name="Theobald S."/>
            <person name="Brandl J."/>
            <person name="Frisvad J.C."/>
            <person name="Nielsen K.F."/>
            <person name="Lyhne E.K."/>
            <person name="Kogle M.E."/>
            <person name="Kuo A."/>
            <person name="Riley R."/>
            <person name="Clum A."/>
            <person name="Nolan M."/>
            <person name="Lipzen A."/>
            <person name="Salamov A."/>
            <person name="Henrissat B."/>
            <person name="Wiebenga A."/>
            <person name="De Vries R.P."/>
            <person name="Grigoriev I.V."/>
            <person name="Mortensen U.H."/>
            <person name="Andersen M.R."/>
            <person name="Baker S.E."/>
        </authorList>
    </citation>
    <scope>NUCLEOTIDE SEQUENCE [LARGE SCALE GENOMIC DNA]</scope>
    <source>
        <strain evidence="1 2">CBS 115572</strain>
    </source>
</reference>
<protein>
    <submittedName>
        <fullName evidence="1">Uncharacterized protein</fullName>
    </submittedName>
</protein>
<comment type="caution">
    <text evidence="1">The sequence shown here is derived from an EMBL/GenBank/DDBJ whole genome shotgun (WGS) entry which is preliminary data.</text>
</comment>